<dbReference type="InterPro" id="IPR023213">
    <property type="entry name" value="CAT-like_dom_sf"/>
</dbReference>
<dbReference type="Pfam" id="PF02458">
    <property type="entry name" value="Transferase"/>
    <property type="match status" value="1"/>
</dbReference>
<dbReference type="EMBL" id="RWGY01000051">
    <property type="protein sequence ID" value="TVU05125.1"/>
    <property type="molecule type" value="Genomic_DNA"/>
</dbReference>
<proteinExistence type="inferred from homology"/>
<dbReference type="PANTHER" id="PTHR31147:SF66">
    <property type="entry name" value="OS05G0315700 PROTEIN"/>
    <property type="match status" value="1"/>
</dbReference>
<accession>A0A5J9T1F2</accession>
<comment type="caution">
    <text evidence="3">The sequence shown here is derived from an EMBL/GenBank/DDBJ whole genome shotgun (WGS) entry which is preliminary data.</text>
</comment>
<name>A0A5J9T1F2_9POAL</name>
<gene>
    <name evidence="3" type="ORF">EJB05_48276</name>
</gene>
<dbReference type="Gramene" id="TVU05125">
    <property type="protein sequence ID" value="TVU05125"/>
    <property type="gene ID" value="EJB05_48276"/>
</dbReference>
<dbReference type="OrthoDB" id="1894539at2759"/>
<dbReference type="AlphaFoldDB" id="A0A5J9T1F2"/>
<protein>
    <submittedName>
        <fullName evidence="3">Uncharacterized protein</fullName>
    </submittedName>
</protein>
<dbReference type="GO" id="GO:0016747">
    <property type="term" value="F:acyltransferase activity, transferring groups other than amino-acyl groups"/>
    <property type="evidence" value="ECO:0007669"/>
    <property type="project" value="UniProtKB-ARBA"/>
</dbReference>
<keyword evidence="2" id="KW-0808">Transferase</keyword>
<feature type="non-terminal residue" evidence="3">
    <location>
        <position position="1"/>
    </location>
</feature>
<dbReference type="InterPro" id="IPR050898">
    <property type="entry name" value="Plant_acyltransferase"/>
</dbReference>
<reference evidence="3 4" key="1">
    <citation type="journal article" date="2019" name="Sci. Rep.">
        <title>A high-quality genome of Eragrostis curvula grass provides insights into Poaceae evolution and supports new strategies to enhance forage quality.</title>
        <authorList>
            <person name="Carballo J."/>
            <person name="Santos B.A.C.M."/>
            <person name="Zappacosta D."/>
            <person name="Garbus I."/>
            <person name="Selva J.P."/>
            <person name="Gallo C.A."/>
            <person name="Diaz A."/>
            <person name="Albertini E."/>
            <person name="Caccamo M."/>
            <person name="Echenique V."/>
        </authorList>
    </citation>
    <scope>NUCLEOTIDE SEQUENCE [LARGE SCALE GENOMIC DNA]</scope>
    <source>
        <strain evidence="4">cv. Victoria</strain>
        <tissue evidence="3">Leaf</tissue>
    </source>
</reference>
<evidence type="ECO:0000313" key="3">
    <source>
        <dbReference type="EMBL" id="TVU05125.1"/>
    </source>
</evidence>
<dbReference type="PANTHER" id="PTHR31147">
    <property type="entry name" value="ACYL TRANSFERASE 4"/>
    <property type="match status" value="1"/>
</dbReference>
<sequence length="354" mass="38371">MAALTAATLKFTVHRQPAVRVAPAVRTPRQLKRLSDIDDQEGLRFQVPIVLFYRRNACMEGRHPARVIRDAVAKPLVHYYPLAGRLTELEGRKLAVDCNEKGMLFVEADAGLEQFGDALHPPFPCFEELFFDVPGSSAIINSPLLLIQDNVSAVMPMVPPTITEGTSTKVTTTSAEAMAKQPSQVADEIEQTLIVPELGMAFESEDDAYDMYNTYAEKVPRVVKGAKHKRTIISLEKRKGKKMKSSTKKGLAAEEVPNNAAEKGGECDGRDQLIGLHAGTFGANITKPNFVNGVYGQSSMASAPLIQGGYASTVGASYMPGGYTGLLLGVDQDATLQSAVRKLHFDGVPNHENL</sequence>
<dbReference type="Gene3D" id="3.30.559.10">
    <property type="entry name" value="Chloramphenicol acetyltransferase-like domain"/>
    <property type="match status" value="1"/>
</dbReference>
<evidence type="ECO:0000313" key="4">
    <source>
        <dbReference type="Proteomes" id="UP000324897"/>
    </source>
</evidence>
<dbReference type="Proteomes" id="UP000324897">
    <property type="component" value="Unassembled WGS sequence"/>
</dbReference>
<comment type="similarity">
    <text evidence="1">Belongs to the plant acyltransferase family.</text>
</comment>
<keyword evidence="4" id="KW-1185">Reference proteome</keyword>
<evidence type="ECO:0000256" key="2">
    <source>
        <dbReference type="ARBA" id="ARBA00022679"/>
    </source>
</evidence>
<evidence type="ECO:0000256" key="1">
    <source>
        <dbReference type="ARBA" id="ARBA00009861"/>
    </source>
</evidence>
<organism evidence="3 4">
    <name type="scientific">Eragrostis curvula</name>
    <name type="common">weeping love grass</name>
    <dbReference type="NCBI Taxonomy" id="38414"/>
    <lineage>
        <taxon>Eukaryota</taxon>
        <taxon>Viridiplantae</taxon>
        <taxon>Streptophyta</taxon>
        <taxon>Embryophyta</taxon>
        <taxon>Tracheophyta</taxon>
        <taxon>Spermatophyta</taxon>
        <taxon>Magnoliopsida</taxon>
        <taxon>Liliopsida</taxon>
        <taxon>Poales</taxon>
        <taxon>Poaceae</taxon>
        <taxon>PACMAD clade</taxon>
        <taxon>Chloridoideae</taxon>
        <taxon>Eragrostideae</taxon>
        <taxon>Eragrostidinae</taxon>
        <taxon>Eragrostis</taxon>
    </lineage>
</organism>